<sequence>MIDKSIDPVDETGPYPNFGSPPPSYSQDPSYSYPQPQAYAPVYAQDSPYAAQGPPYAMTQGNPSADQSRSPYATPGYSNSYSPPGIAPSNSPYAPSTSASPLALPQGGSSTFGAVRGGGLLGGLNAFASGETSARLLNAPPSFQRAPMSGLLYTAFQPLTLFGLGTRLEDGFSTVPPPSAAVPHPFAAHDVSEQDWVRFLHDVKSAGSASPEDRLAPMAMRTGFLTELLTTRGFESRTMDQKRDPAMQIVDHWNHHFFHPRCIEVFLTQSDEDDSLIRDDYASDFGRLGFGFGGGMRSGRWDRRELRRGCRDDVHAHGLLGRKPGFVRLPLRSRSHSRGSYGTWRLTVCYRPYSPS</sequence>
<dbReference type="InterPro" id="IPR028018">
    <property type="entry name" value="DUF4646"/>
</dbReference>
<feature type="compositionally biased region" description="Low complexity" evidence="1">
    <location>
        <begin position="25"/>
        <end position="45"/>
    </location>
</feature>
<organism evidence="2 3">
    <name type="scientific">Grifola frondosa</name>
    <name type="common">Maitake</name>
    <name type="synonym">Polyporus frondosus</name>
    <dbReference type="NCBI Taxonomy" id="5627"/>
    <lineage>
        <taxon>Eukaryota</taxon>
        <taxon>Fungi</taxon>
        <taxon>Dikarya</taxon>
        <taxon>Basidiomycota</taxon>
        <taxon>Agaricomycotina</taxon>
        <taxon>Agaricomycetes</taxon>
        <taxon>Polyporales</taxon>
        <taxon>Grifolaceae</taxon>
        <taxon>Grifola</taxon>
    </lineage>
</organism>
<name>A0A1C7MMV8_GRIFR</name>
<dbReference type="Pfam" id="PF15496">
    <property type="entry name" value="DUF4646"/>
    <property type="match status" value="1"/>
</dbReference>
<evidence type="ECO:0000313" key="2">
    <source>
        <dbReference type="EMBL" id="OBZ77997.1"/>
    </source>
</evidence>
<evidence type="ECO:0000313" key="3">
    <source>
        <dbReference type="Proteomes" id="UP000092993"/>
    </source>
</evidence>
<comment type="caution">
    <text evidence="2">The sequence shown here is derived from an EMBL/GenBank/DDBJ whole genome shotgun (WGS) entry which is preliminary data.</text>
</comment>
<feature type="compositionally biased region" description="Polar residues" evidence="1">
    <location>
        <begin position="59"/>
        <end position="100"/>
    </location>
</feature>
<feature type="region of interest" description="Disordered" evidence="1">
    <location>
        <begin position="1"/>
        <end position="104"/>
    </location>
</feature>
<evidence type="ECO:0000256" key="1">
    <source>
        <dbReference type="SAM" id="MobiDB-lite"/>
    </source>
</evidence>
<dbReference type="AlphaFoldDB" id="A0A1C7MMV8"/>
<dbReference type="OrthoDB" id="5314275at2759"/>
<dbReference type="Proteomes" id="UP000092993">
    <property type="component" value="Unassembled WGS sequence"/>
</dbReference>
<gene>
    <name evidence="2" type="ORF">A0H81_02680</name>
</gene>
<accession>A0A1C7MMV8</accession>
<dbReference type="STRING" id="5627.A0A1C7MMV8"/>
<dbReference type="OMA" id="RIADYNP"/>
<proteinExistence type="predicted"/>
<keyword evidence="3" id="KW-1185">Reference proteome</keyword>
<protein>
    <submittedName>
        <fullName evidence="2">Uncharacterized protein</fullName>
    </submittedName>
</protein>
<dbReference type="EMBL" id="LUGG01000002">
    <property type="protein sequence ID" value="OBZ77997.1"/>
    <property type="molecule type" value="Genomic_DNA"/>
</dbReference>
<reference evidence="2 3" key="1">
    <citation type="submission" date="2016-03" db="EMBL/GenBank/DDBJ databases">
        <title>Whole genome sequencing of Grifola frondosa 9006-11.</title>
        <authorList>
            <person name="Min B."/>
            <person name="Park H."/>
            <person name="Kim J.-G."/>
            <person name="Cho H."/>
            <person name="Oh Y.-L."/>
            <person name="Kong W.-S."/>
            <person name="Choi I.-G."/>
        </authorList>
    </citation>
    <scope>NUCLEOTIDE SEQUENCE [LARGE SCALE GENOMIC DNA]</scope>
    <source>
        <strain evidence="2 3">9006-11</strain>
    </source>
</reference>